<feature type="domain" description="Protein kinase" evidence="1">
    <location>
        <begin position="1"/>
        <end position="284"/>
    </location>
</feature>
<comment type="caution">
    <text evidence="2">The sequence shown here is derived from an EMBL/GenBank/DDBJ whole genome shotgun (WGS) entry which is preliminary data.</text>
</comment>
<accession>A0A550CHI2</accession>
<gene>
    <name evidence="2" type="ORF">BD626DRAFT_401896</name>
</gene>
<dbReference type="GO" id="GO:0005524">
    <property type="term" value="F:ATP binding"/>
    <property type="evidence" value="ECO:0007669"/>
    <property type="project" value="InterPro"/>
</dbReference>
<dbReference type="Proteomes" id="UP000320762">
    <property type="component" value="Unassembled WGS sequence"/>
</dbReference>
<dbReference type="PROSITE" id="PS50011">
    <property type="entry name" value="PROTEIN_KINASE_DOM"/>
    <property type="match status" value="1"/>
</dbReference>
<dbReference type="GO" id="GO:0004672">
    <property type="term" value="F:protein kinase activity"/>
    <property type="evidence" value="ECO:0007669"/>
    <property type="project" value="InterPro"/>
</dbReference>
<reference evidence="2 3" key="1">
    <citation type="journal article" date="2019" name="New Phytol.">
        <title>Comparative genomics reveals unique wood-decay strategies and fruiting body development in the Schizophyllaceae.</title>
        <authorList>
            <person name="Almasi E."/>
            <person name="Sahu N."/>
            <person name="Krizsan K."/>
            <person name="Balint B."/>
            <person name="Kovacs G.M."/>
            <person name="Kiss B."/>
            <person name="Cseklye J."/>
            <person name="Drula E."/>
            <person name="Henrissat B."/>
            <person name="Nagy I."/>
            <person name="Chovatia M."/>
            <person name="Adam C."/>
            <person name="LaButti K."/>
            <person name="Lipzen A."/>
            <person name="Riley R."/>
            <person name="Grigoriev I.V."/>
            <person name="Nagy L.G."/>
        </authorList>
    </citation>
    <scope>NUCLEOTIDE SEQUENCE [LARGE SCALE GENOMIC DNA]</scope>
    <source>
        <strain evidence="2 3">NL-1724</strain>
    </source>
</reference>
<sequence>MHDFTDLASPFGSWSVDIELTTFERGALSPLLLGSKRTVMAFKVDASAYAVKCWYDPIPDGEILRQIRLCLHAGTCVVPIVGPSGKAFRKGSLVGYVMPRETPFDPASIMAKDERLAAIQELCDLVNRLHARGIVHGDLKCQNLVRCADGALRFIDFDCASLVGDGFVATMATAEFISQRRTLRHEVDPEPLSCAEDYHALALTIFEIYSGKDDFYPACPPSSEDGDEWSSICCDAATTGMPPDVSRIDDADVAELITSYFNRGPPRILTSRRSVTICAQHELPFRCLPGQRHTYTRLVRCHMCERHPRDTCPNLFVAPPEPNAGAGSPTCRKCLPYVAHIGLDQ</sequence>
<evidence type="ECO:0000313" key="2">
    <source>
        <dbReference type="EMBL" id="TRM64166.1"/>
    </source>
</evidence>
<dbReference type="Gene3D" id="1.10.510.10">
    <property type="entry name" value="Transferase(Phosphotransferase) domain 1"/>
    <property type="match status" value="1"/>
</dbReference>
<dbReference type="InterPro" id="IPR011009">
    <property type="entry name" value="Kinase-like_dom_sf"/>
</dbReference>
<keyword evidence="3" id="KW-1185">Reference proteome</keyword>
<organism evidence="2 3">
    <name type="scientific">Schizophyllum amplum</name>
    <dbReference type="NCBI Taxonomy" id="97359"/>
    <lineage>
        <taxon>Eukaryota</taxon>
        <taxon>Fungi</taxon>
        <taxon>Dikarya</taxon>
        <taxon>Basidiomycota</taxon>
        <taxon>Agaricomycotina</taxon>
        <taxon>Agaricomycetes</taxon>
        <taxon>Agaricomycetidae</taxon>
        <taxon>Agaricales</taxon>
        <taxon>Schizophyllaceae</taxon>
        <taxon>Schizophyllum</taxon>
    </lineage>
</organism>
<dbReference type="EMBL" id="VDMD01000008">
    <property type="protein sequence ID" value="TRM64166.1"/>
    <property type="molecule type" value="Genomic_DNA"/>
</dbReference>
<dbReference type="STRING" id="97359.A0A550CHI2"/>
<dbReference type="Pfam" id="PF00069">
    <property type="entry name" value="Pkinase"/>
    <property type="match status" value="1"/>
</dbReference>
<dbReference type="SUPFAM" id="SSF56112">
    <property type="entry name" value="Protein kinase-like (PK-like)"/>
    <property type="match status" value="1"/>
</dbReference>
<dbReference type="InterPro" id="IPR000719">
    <property type="entry name" value="Prot_kinase_dom"/>
</dbReference>
<evidence type="ECO:0000259" key="1">
    <source>
        <dbReference type="PROSITE" id="PS50011"/>
    </source>
</evidence>
<dbReference type="OrthoDB" id="1668230at2759"/>
<dbReference type="AlphaFoldDB" id="A0A550CHI2"/>
<name>A0A550CHI2_9AGAR</name>
<evidence type="ECO:0000313" key="3">
    <source>
        <dbReference type="Proteomes" id="UP000320762"/>
    </source>
</evidence>
<protein>
    <recommendedName>
        <fullName evidence="1">Protein kinase domain-containing protein</fullName>
    </recommendedName>
</protein>
<proteinExistence type="predicted"/>